<organism evidence="9 10">
    <name type="scientific">Kocuria palustris PEL</name>
    <dbReference type="NCBI Taxonomy" id="1236550"/>
    <lineage>
        <taxon>Bacteria</taxon>
        <taxon>Bacillati</taxon>
        <taxon>Actinomycetota</taxon>
        <taxon>Actinomycetes</taxon>
        <taxon>Micrococcales</taxon>
        <taxon>Micrococcaceae</taxon>
        <taxon>Kocuria</taxon>
    </lineage>
</organism>
<comment type="subcellular location">
    <subcellularLocation>
        <location evidence="7">Cytoplasm</location>
    </subcellularLocation>
</comment>
<dbReference type="Gene3D" id="3.40.50.300">
    <property type="entry name" value="P-loop containing nucleotide triphosphate hydrolases"/>
    <property type="match status" value="1"/>
</dbReference>
<dbReference type="AlphaFoldDB" id="M2XZ17"/>
<sequence length="194" mass="21713">MSRRPPAAPDPQADLGPSQGPIVLIGPMAAGKSHLAKYMARRYGYGYADSDSLIVQRHGQIPQLFEARGEDEFRRIEAETIAELLEDESLDDSILSLGGGAPMTASVKALLQHQMVAYLEIDERSVRRRLRRAGNRPMLKGDPVQRWRDLMAQRRDTYEALADIRLDASGNRPISRIAEDLHEEIQALRRQDAG</sequence>
<dbReference type="Proteomes" id="UP000009877">
    <property type="component" value="Unassembled WGS sequence"/>
</dbReference>
<dbReference type="EMBL" id="ANHZ02000001">
    <property type="protein sequence ID" value="EME37938.1"/>
    <property type="molecule type" value="Genomic_DNA"/>
</dbReference>
<evidence type="ECO:0000256" key="3">
    <source>
        <dbReference type="ARBA" id="ARBA00022741"/>
    </source>
</evidence>
<comment type="catalytic activity">
    <reaction evidence="7">
        <text>shikimate + ATP = 3-phosphoshikimate + ADP + H(+)</text>
        <dbReference type="Rhea" id="RHEA:13121"/>
        <dbReference type="ChEBI" id="CHEBI:15378"/>
        <dbReference type="ChEBI" id="CHEBI:30616"/>
        <dbReference type="ChEBI" id="CHEBI:36208"/>
        <dbReference type="ChEBI" id="CHEBI:145989"/>
        <dbReference type="ChEBI" id="CHEBI:456216"/>
        <dbReference type="EC" id="2.7.1.71"/>
    </reaction>
</comment>
<keyword evidence="7" id="KW-0460">Magnesium</keyword>
<comment type="caution">
    <text evidence="9">The sequence shown here is derived from an EMBL/GenBank/DDBJ whole genome shotgun (WGS) entry which is preliminary data.</text>
</comment>
<dbReference type="RefSeq" id="WP_006213281.1">
    <property type="nucleotide sequence ID" value="NZ_ANHZ02000001.1"/>
</dbReference>
<dbReference type="InterPro" id="IPR027417">
    <property type="entry name" value="P-loop_NTPase"/>
</dbReference>
<feature type="binding site" evidence="7">
    <location>
        <position position="172"/>
    </location>
    <ligand>
        <name>ATP</name>
        <dbReference type="ChEBI" id="CHEBI:30616"/>
    </ligand>
</feature>
<comment type="function">
    <text evidence="7">Catalyzes the specific phosphorylation of the 3-hydroxyl group of shikimic acid using ATP as a cosubstrate.</text>
</comment>
<evidence type="ECO:0000256" key="8">
    <source>
        <dbReference type="SAM" id="MobiDB-lite"/>
    </source>
</evidence>
<feature type="binding site" evidence="7">
    <location>
        <position position="33"/>
    </location>
    <ligand>
        <name>Mg(2+)</name>
        <dbReference type="ChEBI" id="CHEBI:18420"/>
    </ligand>
</feature>
<comment type="pathway">
    <text evidence="7">Metabolic intermediate biosynthesis; chorismate biosynthesis; chorismate from D-erythrose 4-phosphate and phosphoenolpyruvate: step 5/7.</text>
</comment>
<dbReference type="PANTHER" id="PTHR21087:SF16">
    <property type="entry name" value="SHIKIMATE KINASE 1, CHLOROPLASTIC"/>
    <property type="match status" value="1"/>
</dbReference>
<keyword evidence="1 7" id="KW-0028">Amino-acid biosynthesis</keyword>
<comment type="subunit">
    <text evidence="7">Monomer.</text>
</comment>
<dbReference type="InterPro" id="IPR031322">
    <property type="entry name" value="Shikimate/glucono_kinase"/>
</dbReference>
<feature type="binding site" evidence="7">
    <location>
        <begin position="29"/>
        <end position="34"/>
    </location>
    <ligand>
        <name>ATP</name>
        <dbReference type="ChEBI" id="CHEBI:30616"/>
    </ligand>
</feature>
<dbReference type="STRING" id="71999.KPaMU14_05665"/>
<evidence type="ECO:0000256" key="7">
    <source>
        <dbReference type="HAMAP-Rule" id="MF_00109"/>
    </source>
</evidence>
<keyword evidence="3 7" id="KW-0547">Nucleotide-binding</keyword>
<reference evidence="9 10" key="1">
    <citation type="journal article" date="2014" name="Genome Announc.">
        <title>Draft Genome Sequence of Kocuria palustris PEL.</title>
        <authorList>
            <person name="Sharma G."/>
            <person name="Khatri I."/>
            <person name="Subramanian S."/>
        </authorList>
    </citation>
    <scope>NUCLEOTIDE SEQUENCE [LARGE SCALE GENOMIC DNA]</scope>
    <source>
        <strain evidence="9 10">PEL</strain>
    </source>
</reference>
<dbReference type="InterPro" id="IPR000623">
    <property type="entry name" value="Shikimate_kinase/TSH1"/>
</dbReference>
<gene>
    <name evidence="7" type="primary">aroK</name>
    <name evidence="9" type="ORF">C884_00133</name>
</gene>
<feature type="binding site" evidence="7">
    <location>
        <position position="51"/>
    </location>
    <ligand>
        <name>substrate</name>
    </ligand>
</feature>
<dbReference type="SUPFAM" id="SSF52540">
    <property type="entry name" value="P-loop containing nucleoside triphosphate hydrolases"/>
    <property type="match status" value="1"/>
</dbReference>
<accession>M2XZ17</accession>
<feature type="binding site" evidence="7">
    <location>
        <position position="74"/>
    </location>
    <ligand>
        <name>substrate</name>
    </ligand>
</feature>
<keyword evidence="2 7" id="KW-0808">Transferase</keyword>
<comment type="cofactor">
    <cofactor evidence="7">
        <name>Mg(2+)</name>
        <dbReference type="ChEBI" id="CHEBI:18420"/>
    </cofactor>
    <text evidence="7">Binds 1 Mg(2+) ion per subunit.</text>
</comment>
<proteinExistence type="inferred from homology"/>
<dbReference type="GO" id="GO:0008652">
    <property type="term" value="P:amino acid biosynthetic process"/>
    <property type="evidence" value="ECO:0007669"/>
    <property type="project" value="UniProtKB-KW"/>
</dbReference>
<evidence type="ECO:0000256" key="2">
    <source>
        <dbReference type="ARBA" id="ARBA00022679"/>
    </source>
</evidence>
<dbReference type="CDD" id="cd00464">
    <property type="entry name" value="SK"/>
    <property type="match status" value="1"/>
</dbReference>
<comment type="similarity">
    <text evidence="7">Belongs to the shikimate kinase family.</text>
</comment>
<evidence type="ECO:0000256" key="1">
    <source>
        <dbReference type="ARBA" id="ARBA00022605"/>
    </source>
</evidence>
<keyword evidence="7" id="KW-0963">Cytoplasm</keyword>
<evidence type="ECO:0000313" key="9">
    <source>
        <dbReference type="EMBL" id="EME37938.1"/>
    </source>
</evidence>
<evidence type="ECO:0000256" key="4">
    <source>
        <dbReference type="ARBA" id="ARBA00022777"/>
    </source>
</evidence>
<dbReference type="GO" id="GO:0005829">
    <property type="term" value="C:cytosol"/>
    <property type="evidence" value="ECO:0007669"/>
    <property type="project" value="TreeGrafter"/>
</dbReference>
<dbReference type="EC" id="2.7.1.71" evidence="7"/>
<keyword evidence="6 7" id="KW-0057">Aromatic amino acid biosynthesis</keyword>
<name>M2XZ17_9MICC</name>
<dbReference type="GO" id="GO:0009423">
    <property type="term" value="P:chorismate biosynthetic process"/>
    <property type="evidence" value="ECO:0007669"/>
    <property type="project" value="UniProtKB-UniRule"/>
</dbReference>
<dbReference type="PANTHER" id="PTHR21087">
    <property type="entry name" value="SHIKIMATE KINASE"/>
    <property type="match status" value="1"/>
</dbReference>
<feature type="region of interest" description="Disordered" evidence="8">
    <location>
        <begin position="1"/>
        <end position="20"/>
    </location>
</feature>
<dbReference type="HAMAP" id="MF_00109">
    <property type="entry name" value="Shikimate_kinase"/>
    <property type="match status" value="1"/>
</dbReference>
<evidence type="ECO:0000313" key="10">
    <source>
        <dbReference type="Proteomes" id="UP000009877"/>
    </source>
</evidence>
<evidence type="ECO:0000256" key="6">
    <source>
        <dbReference type="ARBA" id="ARBA00023141"/>
    </source>
</evidence>
<feature type="binding site" evidence="7">
    <location>
        <position position="136"/>
    </location>
    <ligand>
        <name>ATP</name>
        <dbReference type="ChEBI" id="CHEBI:30616"/>
    </ligand>
</feature>
<dbReference type="UniPathway" id="UPA00053">
    <property type="reaction ID" value="UER00088"/>
</dbReference>
<dbReference type="GO" id="GO:0004765">
    <property type="term" value="F:shikimate kinase activity"/>
    <property type="evidence" value="ECO:0007669"/>
    <property type="project" value="UniProtKB-UniRule"/>
</dbReference>
<feature type="binding site" evidence="7">
    <location>
        <position position="154"/>
    </location>
    <ligand>
        <name>substrate</name>
    </ligand>
</feature>
<dbReference type="GO" id="GO:0005524">
    <property type="term" value="F:ATP binding"/>
    <property type="evidence" value="ECO:0007669"/>
    <property type="project" value="UniProtKB-UniRule"/>
</dbReference>
<keyword evidence="5 7" id="KW-0067">ATP-binding</keyword>
<feature type="binding site" evidence="7">
    <location>
        <position position="99"/>
    </location>
    <ligand>
        <name>substrate</name>
    </ligand>
</feature>
<keyword evidence="10" id="KW-1185">Reference proteome</keyword>
<keyword evidence="7" id="KW-0479">Metal-binding</keyword>
<protein>
    <recommendedName>
        <fullName evidence="7">Shikimate kinase</fullName>
        <shortName evidence="7">SK</shortName>
        <ecNumber evidence="7">2.7.1.71</ecNumber>
    </recommendedName>
</protein>
<dbReference type="GO" id="GO:0009073">
    <property type="term" value="P:aromatic amino acid family biosynthetic process"/>
    <property type="evidence" value="ECO:0007669"/>
    <property type="project" value="UniProtKB-KW"/>
</dbReference>
<dbReference type="Pfam" id="PF01202">
    <property type="entry name" value="SKI"/>
    <property type="match status" value="1"/>
</dbReference>
<dbReference type="GO" id="GO:0000287">
    <property type="term" value="F:magnesium ion binding"/>
    <property type="evidence" value="ECO:0007669"/>
    <property type="project" value="UniProtKB-UniRule"/>
</dbReference>
<evidence type="ECO:0000256" key="5">
    <source>
        <dbReference type="ARBA" id="ARBA00022840"/>
    </source>
</evidence>
<dbReference type="PRINTS" id="PR01100">
    <property type="entry name" value="SHIKIMTKNASE"/>
</dbReference>
<keyword evidence="4 7" id="KW-0418">Kinase</keyword>